<accession>A0A5E7CFS6</accession>
<organism evidence="3 4">
    <name type="scientific">Pseudomonas fluorescens</name>
    <dbReference type="NCBI Taxonomy" id="294"/>
    <lineage>
        <taxon>Bacteria</taxon>
        <taxon>Pseudomonadati</taxon>
        <taxon>Pseudomonadota</taxon>
        <taxon>Gammaproteobacteria</taxon>
        <taxon>Pseudomonadales</taxon>
        <taxon>Pseudomonadaceae</taxon>
        <taxon>Pseudomonas</taxon>
    </lineage>
</organism>
<evidence type="ECO:0000313" key="3">
    <source>
        <dbReference type="EMBL" id="VVO03693.1"/>
    </source>
</evidence>
<dbReference type="RefSeq" id="WP_150798425.1">
    <property type="nucleotide sequence ID" value="NZ_CABVHU010000006.1"/>
</dbReference>
<dbReference type="PANTHER" id="PTHR21366:SF31">
    <property type="entry name" value="METALLOTHIOL TRANSFERASE FOSB"/>
    <property type="match status" value="1"/>
</dbReference>
<feature type="domain" description="VOC" evidence="2">
    <location>
        <begin position="11"/>
        <end position="188"/>
    </location>
</feature>
<sequence length="208" mass="23554">MKKNPIFNFKGLDHVAITISDMKRSVEFYNGVLGLPVLHTLEYQNDQGELIGQHWFLGVGDPDNEDAHIAIFWWRDGYQSLSQEEIYSGKKPVNTFAKPIGAMLHLNLRVDADNIQAYAQTLMDKGIPFRHVSRYAANTSQIQATGLVNVGMRGVTSINEYHQPEAGWLMNSIYVKDPDNIEIEFNSWAPEWRDWPATAVPVSNADYA</sequence>
<evidence type="ECO:0000256" key="1">
    <source>
        <dbReference type="ARBA" id="ARBA00022723"/>
    </source>
</evidence>
<dbReference type="EMBL" id="CABVHU010000006">
    <property type="protein sequence ID" value="VVO03693.1"/>
    <property type="molecule type" value="Genomic_DNA"/>
</dbReference>
<dbReference type="InterPro" id="IPR018146">
    <property type="entry name" value="Glyoxalase_1_CS"/>
</dbReference>
<dbReference type="Pfam" id="PF00903">
    <property type="entry name" value="Glyoxalase"/>
    <property type="match status" value="1"/>
</dbReference>
<dbReference type="Proteomes" id="UP000409037">
    <property type="component" value="Unassembled WGS sequence"/>
</dbReference>
<gene>
    <name evidence="3" type="ORF">PS833_02867</name>
</gene>
<protein>
    <recommendedName>
        <fullName evidence="2">VOC domain-containing protein</fullName>
    </recommendedName>
</protein>
<dbReference type="PROSITE" id="PS51819">
    <property type="entry name" value="VOC"/>
    <property type="match status" value="1"/>
</dbReference>
<dbReference type="Gene3D" id="3.10.180.10">
    <property type="entry name" value="2,3-Dihydroxybiphenyl 1,2-Dioxygenase, domain 1"/>
    <property type="match status" value="1"/>
</dbReference>
<proteinExistence type="predicted"/>
<evidence type="ECO:0000259" key="2">
    <source>
        <dbReference type="PROSITE" id="PS51819"/>
    </source>
</evidence>
<dbReference type="GO" id="GO:0046872">
    <property type="term" value="F:metal ion binding"/>
    <property type="evidence" value="ECO:0007669"/>
    <property type="project" value="UniProtKB-KW"/>
</dbReference>
<reference evidence="3 4" key="1">
    <citation type="submission" date="2019-09" db="EMBL/GenBank/DDBJ databases">
        <authorList>
            <person name="Chandra G."/>
            <person name="Truman W A."/>
        </authorList>
    </citation>
    <scope>NUCLEOTIDE SEQUENCE [LARGE SCALE GENOMIC DNA]</scope>
    <source>
        <strain evidence="3">PS833</strain>
    </source>
</reference>
<dbReference type="InterPro" id="IPR004360">
    <property type="entry name" value="Glyas_Fos-R_dOase_dom"/>
</dbReference>
<dbReference type="AlphaFoldDB" id="A0A5E7CFS6"/>
<dbReference type="InterPro" id="IPR050383">
    <property type="entry name" value="GlyoxalaseI/FosfomycinResist"/>
</dbReference>
<dbReference type="InterPro" id="IPR029068">
    <property type="entry name" value="Glyas_Bleomycin-R_OHBP_Dase"/>
</dbReference>
<dbReference type="PANTHER" id="PTHR21366">
    <property type="entry name" value="GLYOXALASE FAMILY PROTEIN"/>
    <property type="match status" value="1"/>
</dbReference>
<dbReference type="InterPro" id="IPR037523">
    <property type="entry name" value="VOC_core"/>
</dbReference>
<dbReference type="SUPFAM" id="SSF54593">
    <property type="entry name" value="Glyoxalase/Bleomycin resistance protein/Dihydroxybiphenyl dioxygenase"/>
    <property type="match status" value="1"/>
</dbReference>
<dbReference type="OrthoDB" id="9812656at2"/>
<evidence type="ECO:0000313" key="4">
    <source>
        <dbReference type="Proteomes" id="UP000409037"/>
    </source>
</evidence>
<dbReference type="GO" id="GO:0004462">
    <property type="term" value="F:lactoylglutathione lyase activity"/>
    <property type="evidence" value="ECO:0007669"/>
    <property type="project" value="InterPro"/>
</dbReference>
<name>A0A5E7CFS6_PSEFL</name>
<dbReference type="PROSITE" id="PS00934">
    <property type="entry name" value="GLYOXALASE_I_1"/>
    <property type="match status" value="1"/>
</dbReference>
<keyword evidence="1" id="KW-0479">Metal-binding</keyword>